<dbReference type="STRING" id="461836.A0A0L0DA54"/>
<feature type="compositionally biased region" description="Low complexity" evidence="5">
    <location>
        <begin position="317"/>
        <end position="327"/>
    </location>
</feature>
<evidence type="ECO:0000313" key="8">
    <source>
        <dbReference type="Proteomes" id="UP000054408"/>
    </source>
</evidence>
<feature type="region of interest" description="Disordered" evidence="5">
    <location>
        <begin position="306"/>
        <end position="335"/>
    </location>
</feature>
<sequence length="411" mass="43024">MSQEPDYLVLLHEYTHGRVAVDDKREARELEFSPKDGPSHTAAYDTPVGMVYKTKSVAFPLIQFWILASELGSESSSSSVTSDFYAVTAKRGLAQDGLLDFLQAKHVRAMLFADGIDPAGDVVPLSLAGGAPATDAATAAPAAEPAPAKRSHSDMVAGGATTGLASAGPGGNDAASEGTPAKRQKTLAGASGVGDRASSDLHADMVAGMSDDEVLRLVQRKERHMHTRKSVLQCASGLPFSRVLKVLDDTLNAEKAAAEAAKAEKDAGYSRYNVDEKKALEAAGIAAGDFGINTSASYLPGFGSAPAPAPAAPSAPKPASRSNSSAALPKHAPKGKPIILVPGGASTLINLYNVRDFLERHSFVTAEEKRAAGGRRNPKTVVVRQRGDERVPYRVEDDPNKLTSDESQVAV</sequence>
<dbReference type="Proteomes" id="UP000054408">
    <property type="component" value="Unassembled WGS sequence"/>
</dbReference>
<evidence type="ECO:0000256" key="5">
    <source>
        <dbReference type="SAM" id="MobiDB-lite"/>
    </source>
</evidence>
<feature type="compositionally biased region" description="Pro residues" evidence="5">
    <location>
        <begin position="307"/>
        <end position="316"/>
    </location>
</feature>
<dbReference type="RefSeq" id="XP_013758133.1">
    <property type="nucleotide sequence ID" value="XM_013902679.1"/>
</dbReference>
<dbReference type="InterPro" id="IPR031336">
    <property type="entry name" value="CDC73_C"/>
</dbReference>
<feature type="compositionally biased region" description="Low complexity" evidence="5">
    <location>
        <begin position="136"/>
        <end position="148"/>
    </location>
</feature>
<dbReference type="InterPro" id="IPR007852">
    <property type="entry name" value="Cdc73/Parafibromin"/>
</dbReference>
<accession>A0A0L0DA54</accession>
<evidence type="ECO:0000313" key="7">
    <source>
        <dbReference type="EMBL" id="KNC49105.1"/>
    </source>
</evidence>
<organism evidence="7 8">
    <name type="scientific">Thecamonas trahens ATCC 50062</name>
    <dbReference type="NCBI Taxonomy" id="461836"/>
    <lineage>
        <taxon>Eukaryota</taxon>
        <taxon>Apusozoa</taxon>
        <taxon>Apusomonadida</taxon>
        <taxon>Apusomonadidae</taxon>
        <taxon>Thecamonas</taxon>
    </lineage>
</organism>
<dbReference type="Gene3D" id="3.40.50.11990">
    <property type="entry name" value="RNA polymerase II accessory factor, Cdc73 C-terminal domain"/>
    <property type="match status" value="1"/>
</dbReference>
<dbReference type="GO" id="GO:0016593">
    <property type="term" value="C:Cdc73/Paf1 complex"/>
    <property type="evidence" value="ECO:0007669"/>
    <property type="project" value="InterPro"/>
</dbReference>
<feature type="compositionally biased region" description="Low complexity" evidence="5">
    <location>
        <begin position="157"/>
        <end position="167"/>
    </location>
</feature>
<keyword evidence="3" id="KW-0804">Transcription</keyword>
<dbReference type="OrthoDB" id="6732650at2759"/>
<name>A0A0L0DA54_THETB</name>
<protein>
    <submittedName>
        <fullName evidence="7">RNA pol II accessory factor</fullName>
    </submittedName>
</protein>
<evidence type="ECO:0000256" key="1">
    <source>
        <dbReference type="ARBA" id="ARBA00004123"/>
    </source>
</evidence>
<gene>
    <name evidence="7" type="ORF">AMSG_05074</name>
</gene>
<dbReference type="GeneID" id="25564563"/>
<evidence type="ECO:0000256" key="3">
    <source>
        <dbReference type="ARBA" id="ARBA00023163"/>
    </source>
</evidence>
<dbReference type="GO" id="GO:0006368">
    <property type="term" value="P:transcription elongation by RNA polymerase II"/>
    <property type="evidence" value="ECO:0007669"/>
    <property type="project" value="InterPro"/>
</dbReference>
<keyword evidence="4" id="KW-0539">Nucleus</keyword>
<proteinExistence type="inferred from homology"/>
<evidence type="ECO:0000259" key="6">
    <source>
        <dbReference type="Pfam" id="PF05179"/>
    </source>
</evidence>
<evidence type="ECO:0000256" key="2">
    <source>
        <dbReference type="ARBA" id="ARBA00010427"/>
    </source>
</evidence>
<feature type="domain" description="Cell division control protein 73 C-terminal" evidence="6">
    <location>
        <begin position="335"/>
        <end position="405"/>
    </location>
</feature>
<feature type="region of interest" description="Disordered" evidence="5">
    <location>
        <begin position="369"/>
        <end position="411"/>
    </location>
</feature>
<dbReference type="Pfam" id="PF05179">
    <property type="entry name" value="CDC73_C"/>
    <property type="match status" value="1"/>
</dbReference>
<dbReference type="InterPro" id="IPR038103">
    <property type="entry name" value="CDC73_C_sf"/>
</dbReference>
<dbReference type="EMBL" id="GL349453">
    <property type="protein sequence ID" value="KNC49105.1"/>
    <property type="molecule type" value="Genomic_DNA"/>
</dbReference>
<comment type="similarity">
    <text evidence="2">Belongs to the CDC73 family.</text>
</comment>
<dbReference type="GO" id="GO:0032968">
    <property type="term" value="P:positive regulation of transcription elongation by RNA polymerase II"/>
    <property type="evidence" value="ECO:0007669"/>
    <property type="project" value="TreeGrafter"/>
</dbReference>
<dbReference type="PANTHER" id="PTHR12466:SF8">
    <property type="entry name" value="PARAFIBROMIN"/>
    <property type="match status" value="1"/>
</dbReference>
<comment type="subcellular location">
    <subcellularLocation>
        <location evidence="1">Nucleus</location>
    </subcellularLocation>
</comment>
<feature type="compositionally biased region" description="Basic and acidic residues" evidence="5">
    <location>
        <begin position="385"/>
        <end position="404"/>
    </location>
</feature>
<dbReference type="AlphaFoldDB" id="A0A0L0DA54"/>
<dbReference type="PANTHER" id="PTHR12466">
    <property type="entry name" value="CDC73 DOMAIN PROTEIN"/>
    <property type="match status" value="1"/>
</dbReference>
<feature type="region of interest" description="Disordered" evidence="5">
    <location>
        <begin position="136"/>
        <end position="196"/>
    </location>
</feature>
<dbReference type="eggNOG" id="KOG3786">
    <property type="taxonomic scope" value="Eukaryota"/>
</dbReference>
<dbReference type="GO" id="GO:0000993">
    <property type="term" value="F:RNA polymerase II complex binding"/>
    <property type="evidence" value="ECO:0007669"/>
    <property type="project" value="TreeGrafter"/>
</dbReference>
<keyword evidence="8" id="KW-1185">Reference proteome</keyword>
<reference evidence="7 8" key="1">
    <citation type="submission" date="2010-05" db="EMBL/GenBank/DDBJ databases">
        <title>The Genome Sequence of Thecamonas trahens ATCC 50062.</title>
        <authorList>
            <consortium name="The Broad Institute Genome Sequencing Platform"/>
            <person name="Russ C."/>
            <person name="Cuomo C."/>
            <person name="Shea T."/>
            <person name="Young S.K."/>
            <person name="Zeng Q."/>
            <person name="Koehrsen M."/>
            <person name="Haas B."/>
            <person name="Borodovsky M."/>
            <person name="Guigo R."/>
            <person name="Alvarado L."/>
            <person name="Berlin A."/>
            <person name="Bochicchio J."/>
            <person name="Borenstein D."/>
            <person name="Chapman S."/>
            <person name="Chen Z."/>
            <person name="Freedman E."/>
            <person name="Gellesch M."/>
            <person name="Goldberg J."/>
            <person name="Griggs A."/>
            <person name="Gujja S."/>
            <person name="Heilman E."/>
            <person name="Heiman D."/>
            <person name="Hepburn T."/>
            <person name="Howarth C."/>
            <person name="Jen D."/>
            <person name="Larson L."/>
            <person name="Mehta T."/>
            <person name="Park D."/>
            <person name="Pearson M."/>
            <person name="Roberts A."/>
            <person name="Saif S."/>
            <person name="Shenoy N."/>
            <person name="Sisk P."/>
            <person name="Stolte C."/>
            <person name="Sykes S."/>
            <person name="Thomson T."/>
            <person name="Walk T."/>
            <person name="White J."/>
            <person name="Yandava C."/>
            <person name="Burger G."/>
            <person name="Gray M.W."/>
            <person name="Holland P.W.H."/>
            <person name="King N."/>
            <person name="Lang F.B.F."/>
            <person name="Roger A.J."/>
            <person name="Ruiz-Trillo I."/>
            <person name="Lander E."/>
            <person name="Nusbaum C."/>
        </authorList>
    </citation>
    <scope>NUCLEOTIDE SEQUENCE [LARGE SCALE GENOMIC DNA]</scope>
    <source>
        <strain evidence="7 8">ATCC 50062</strain>
    </source>
</reference>
<evidence type="ECO:0000256" key="4">
    <source>
        <dbReference type="ARBA" id="ARBA00023242"/>
    </source>
</evidence>